<dbReference type="AlphaFoldDB" id="A0AAD3XGR1"/>
<dbReference type="Proteomes" id="UP001279734">
    <property type="component" value="Unassembled WGS sequence"/>
</dbReference>
<gene>
    <name evidence="13" type="ORF">Nepgr_005813</name>
</gene>
<evidence type="ECO:0000256" key="4">
    <source>
        <dbReference type="ARBA" id="ARBA00022771"/>
    </source>
</evidence>
<evidence type="ECO:0000256" key="11">
    <source>
        <dbReference type="SAM" id="Phobius"/>
    </source>
</evidence>
<keyword evidence="6 11" id="KW-1133">Transmembrane helix</keyword>
<evidence type="ECO:0000256" key="1">
    <source>
        <dbReference type="ARBA" id="ARBA00004370"/>
    </source>
</evidence>
<evidence type="ECO:0000256" key="5">
    <source>
        <dbReference type="ARBA" id="ARBA00022833"/>
    </source>
</evidence>
<dbReference type="SUPFAM" id="SSF57850">
    <property type="entry name" value="RING/U-box"/>
    <property type="match status" value="1"/>
</dbReference>
<name>A0AAD3XGR1_NEPGR</name>
<sequence>MPINNRPGHHVELRLSPGRPPAAAPVTSPQPPSSLQTAAQIQTLPKPNPKLLPLLLQALVMTLIISIFVIFVGVAAIIFFHFCIAGGAFHRRHHHQPYSDRSRSGYSPEELKSLPRTKFNPETESKSTELCAICLDSMSIGDWCRELPACKHLFHLNCVDKWLLKVPACPICRTSVRLNSSGKCETIDGCTQLWPVFR</sequence>
<dbReference type="Pfam" id="PF13639">
    <property type="entry name" value="zf-RING_2"/>
    <property type="match status" value="1"/>
</dbReference>
<dbReference type="SMART" id="SM00184">
    <property type="entry name" value="RING"/>
    <property type="match status" value="1"/>
</dbReference>
<evidence type="ECO:0000256" key="9">
    <source>
        <dbReference type="PROSITE-ProRule" id="PRU00175"/>
    </source>
</evidence>
<dbReference type="InterPro" id="IPR001841">
    <property type="entry name" value="Znf_RING"/>
</dbReference>
<proteinExistence type="inferred from homology"/>
<feature type="transmembrane region" description="Helical" evidence="11">
    <location>
        <begin position="54"/>
        <end position="84"/>
    </location>
</feature>
<evidence type="ECO:0000256" key="3">
    <source>
        <dbReference type="ARBA" id="ARBA00022723"/>
    </source>
</evidence>
<dbReference type="Gene3D" id="3.30.40.10">
    <property type="entry name" value="Zinc/RING finger domain, C3HC4 (zinc finger)"/>
    <property type="match status" value="1"/>
</dbReference>
<evidence type="ECO:0000256" key="8">
    <source>
        <dbReference type="ARBA" id="ARBA00024209"/>
    </source>
</evidence>
<dbReference type="GO" id="GO:0008270">
    <property type="term" value="F:zinc ion binding"/>
    <property type="evidence" value="ECO:0007669"/>
    <property type="project" value="UniProtKB-KW"/>
</dbReference>
<evidence type="ECO:0000313" key="13">
    <source>
        <dbReference type="EMBL" id="GMH03974.1"/>
    </source>
</evidence>
<comment type="subcellular location">
    <subcellularLocation>
        <location evidence="1">Membrane</location>
    </subcellularLocation>
</comment>
<dbReference type="PANTHER" id="PTHR46539">
    <property type="entry name" value="E3 UBIQUITIN-PROTEIN LIGASE ATL42"/>
    <property type="match status" value="1"/>
</dbReference>
<feature type="domain" description="RING-type" evidence="12">
    <location>
        <begin position="131"/>
        <end position="173"/>
    </location>
</feature>
<evidence type="ECO:0000256" key="2">
    <source>
        <dbReference type="ARBA" id="ARBA00022692"/>
    </source>
</evidence>
<accession>A0AAD3XGR1</accession>
<dbReference type="PROSITE" id="PS50089">
    <property type="entry name" value="ZF_RING_2"/>
    <property type="match status" value="1"/>
</dbReference>
<keyword evidence="2 11" id="KW-0812">Transmembrane</keyword>
<feature type="compositionally biased region" description="Pro residues" evidence="10">
    <location>
        <begin position="18"/>
        <end position="32"/>
    </location>
</feature>
<protein>
    <recommendedName>
        <fullName evidence="12">RING-type domain-containing protein</fullName>
    </recommendedName>
</protein>
<reference evidence="13" key="1">
    <citation type="submission" date="2023-05" db="EMBL/GenBank/DDBJ databases">
        <title>Nepenthes gracilis genome sequencing.</title>
        <authorList>
            <person name="Fukushima K."/>
        </authorList>
    </citation>
    <scope>NUCLEOTIDE SEQUENCE</scope>
    <source>
        <strain evidence="13">SING2019-196</strain>
    </source>
</reference>
<evidence type="ECO:0000256" key="10">
    <source>
        <dbReference type="SAM" id="MobiDB-lite"/>
    </source>
</evidence>
<evidence type="ECO:0000256" key="6">
    <source>
        <dbReference type="ARBA" id="ARBA00022989"/>
    </source>
</evidence>
<keyword evidence="14" id="KW-1185">Reference proteome</keyword>
<dbReference type="EMBL" id="BSYO01000004">
    <property type="protein sequence ID" value="GMH03974.1"/>
    <property type="molecule type" value="Genomic_DNA"/>
</dbReference>
<organism evidence="13 14">
    <name type="scientific">Nepenthes gracilis</name>
    <name type="common">Slender pitcher plant</name>
    <dbReference type="NCBI Taxonomy" id="150966"/>
    <lineage>
        <taxon>Eukaryota</taxon>
        <taxon>Viridiplantae</taxon>
        <taxon>Streptophyta</taxon>
        <taxon>Embryophyta</taxon>
        <taxon>Tracheophyta</taxon>
        <taxon>Spermatophyta</taxon>
        <taxon>Magnoliopsida</taxon>
        <taxon>eudicotyledons</taxon>
        <taxon>Gunneridae</taxon>
        <taxon>Pentapetalae</taxon>
        <taxon>Caryophyllales</taxon>
        <taxon>Nepenthaceae</taxon>
        <taxon>Nepenthes</taxon>
    </lineage>
</organism>
<keyword evidence="5" id="KW-0862">Zinc</keyword>
<evidence type="ECO:0000259" key="12">
    <source>
        <dbReference type="PROSITE" id="PS50089"/>
    </source>
</evidence>
<evidence type="ECO:0000256" key="7">
    <source>
        <dbReference type="ARBA" id="ARBA00023136"/>
    </source>
</evidence>
<keyword evidence="3" id="KW-0479">Metal-binding</keyword>
<dbReference type="GO" id="GO:0016020">
    <property type="term" value="C:membrane"/>
    <property type="evidence" value="ECO:0007669"/>
    <property type="project" value="UniProtKB-SubCell"/>
</dbReference>
<feature type="region of interest" description="Disordered" evidence="10">
    <location>
        <begin position="97"/>
        <end position="121"/>
    </location>
</feature>
<comment type="similarity">
    <text evidence="8">Belongs to the RING-type zinc finger family. ATL subfamily.</text>
</comment>
<keyword evidence="7 11" id="KW-0472">Membrane</keyword>
<dbReference type="InterPro" id="IPR013083">
    <property type="entry name" value="Znf_RING/FYVE/PHD"/>
</dbReference>
<evidence type="ECO:0000313" key="14">
    <source>
        <dbReference type="Proteomes" id="UP001279734"/>
    </source>
</evidence>
<comment type="caution">
    <text evidence="13">The sequence shown here is derived from an EMBL/GenBank/DDBJ whole genome shotgun (WGS) entry which is preliminary data.</text>
</comment>
<feature type="region of interest" description="Disordered" evidence="10">
    <location>
        <begin position="1"/>
        <end position="35"/>
    </location>
</feature>
<keyword evidence="4 9" id="KW-0863">Zinc-finger</keyword>
<dbReference type="PANTHER" id="PTHR46539:SF9">
    <property type="entry name" value="RING-H2 FINGER PROTEIN ATL56"/>
    <property type="match status" value="1"/>
</dbReference>